<evidence type="ECO:0000313" key="3">
    <source>
        <dbReference type="Proteomes" id="UP000198620"/>
    </source>
</evidence>
<evidence type="ECO:0000256" key="1">
    <source>
        <dbReference type="SAM" id="SignalP"/>
    </source>
</evidence>
<accession>A0A1H7FIL7</accession>
<dbReference type="Pfam" id="PF10082">
    <property type="entry name" value="BBP2_2"/>
    <property type="match status" value="1"/>
</dbReference>
<dbReference type="Proteomes" id="UP000198620">
    <property type="component" value="Unassembled WGS sequence"/>
</dbReference>
<feature type="chain" id="PRO_5011519617" evidence="1">
    <location>
        <begin position="31"/>
        <end position="422"/>
    </location>
</feature>
<dbReference type="STRING" id="1233.SAMN05216387_1012"/>
<sequence>MLLNLSRCHRHCLAILFFACLLLIAQHAAADSKDTFNVTVGTNVLYDNNVFRISSSIDPTLLVGKPVRSDLIITSSATVSLTKLYGLQRFEATGNFVDNRYNNFDFLNFFAKNYTAAWNWSITPYFHGNLSTSHREALNNFANLTGFINSSNRNLRTDDNYRFDGVFEINRSWHIIGAVSRTKLTNSLLTVQDFDNTVLSFEGGMRYSLPSGSSLTYKFRNGLGDFYKRPEPIATLLFDTRFNDTEHDVQLVWPVTSKTSIDARAGHVERKHAHFSQRDFSGFVGNFNFNWAVTSKTRLTASWARDLSNFQTASNFQLSQFQLFSSSYVAINRFSLAPSWQISPKLALRLRYDYMIRDHLGAVIPLPENRHDSQHTGLIELDWQPTRTIFLSASLRRDHRASNLRGFDYDNAAASVAARLNF</sequence>
<dbReference type="RefSeq" id="WP_090825520.1">
    <property type="nucleotide sequence ID" value="NZ_FOBH01000001.1"/>
</dbReference>
<gene>
    <name evidence="2" type="ORF">SAMN05216387_1012</name>
</gene>
<dbReference type="InterPro" id="IPR017465">
    <property type="entry name" value="EpsL_proteobac"/>
</dbReference>
<name>A0A1H7FIL7_9PROT</name>
<dbReference type="NCBIfam" id="TIGR03014">
    <property type="entry name" value="EpsL"/>
    <property type="match status" value="1"/>
</dbReference>
<dbReference type="OrthoDB" id="7054961at2"/>
<reference evidence="2 3" key="1">
    <citation type="submission" date="2016-10" db="EMBL/GenBank/DDBJ databases">
        <authorList>
            <person name="de Groot N.N."/>
        </authorList>
    </citation>
    <scope>NUCLEOTIDE SEQUENCE [LARGE SCALE GENOMIC DNA]</scope>
    <source>
        <strain evidence="2 3">Nv1</strain>
    </source>
</reference>
<dbReference type="AlphaFoldDB" id="A0A1H7FIL7"/>
<proteinExistence type="predicted"/>
<dbReference type="InterPro" id="IPR018759">
    <property type="entry name" value="BBP2_2"/>
</dbReference>
<organism evidence="2 3">
    <name type="scientific">Nitrosovibrio tenuis</name>
    <dbReference type="NCBI Taxonomy" id="1233"/>
    <lineage>
        <taxon>Bacteria</taxon>
        <taxon>Pseudomonadati</taxon>
        <taxon>Pseudomonadota</taxon>
        <taxon>Betaproteobacteria</taxon>
        <taxon>Nitrosomonadales</taxon>
        <taxon>Nitrosomonadaceae</taxon>
        <taxon>Nitrosovibrio</taxon>
    </lineage>
</organism>
<evidence type="ECO:0000313" key="2">
    <source>
        <dbReference type="EMBL" id="SEK25946.1"/>
    </source>
</evidence>
<keyword evidence="3" id="KW-1185">Reference proteome</keyword>
<dbReference type="EMBL" id="FOBH01000001">
    <property type="protein sequence ID" value="SEK25946.1"/>
    <property type="molecule type" value="Genomic_DNA"/>
</dbReference>
<keyword evidence="1" id="KW-0732">Signal</keyword>
<feature type="signal peptide" evidence="1">
    <location>
        <begin position="1"/>
        <end position="30"/>
    </location>
</feature>
<protein>
    <submittedName>
        <fullName evidence="2">Exopolysaccharide biosynthesis operon protein EpsL</fullName>
    </submittedName>
</protein>